<evidence type="ECO:0000256" key="1">
    <source>
        <dbReference type="SAM" id="Phobius"/>
    </source>
</evidence>
<protein>
    <submittedName>
        <fullName evidence="2">Uncharacterized protein</fullName>
    </submittedName>
</protein>
<dbReference type="Gramene" id="Solyc06g008540.1.1">
    <property type="protein sequence ID" value="Solyc06g008540.1.1.1"/>
    <property type="gene ID" value="Solyc06g008540.1"/>
</dbReference>
<dbReference type="PaxDb" id="4081-Solyc06g008540.1.1"/>
<accession>A0A3Q7GSG5</accession>
<dbReference type="PANTHER" id="PTHR33592:SF3">
    <property type="entry name" value="TRANSMEMBRANE PROTEIN"/>
    <property type="match status" value="1"/>
</dbReference>
<keyword evidence="3" id="KW-1185">Reference proteome</keyword>
<dbReference type="PANTHER" id="PTHR33592">
    <property type="entry name" value="TRANSMEMBRANE PROTEIN"/>
    <property type="match status" value="1"/>
</dbReference>
<dbReference type="InParanoid" id="A0A3Q7GSG5"/>
<reference evidence="2" key="2">
    <citation type="submission" date="2019-01" db="UniProtKB">
        <authorList>
            <consortium name="EnsemblPlants"/>
        </authorList>
    </citation>
    <scope>IDENTIFICATION</scope>
    <source>
        <strain evidence="2">cv. Heinz 1706</strain>
    </source>
</reference>
<keyword evidence="1" id="KW-1133">Transmembrane helix</keyword>
<dbReference type="Proteomes" id="UP000004994">
    <property type="component" value="Chromosome 6"/>
</dbReference>
<feature type="transmembrane region" description="Helical" evidence="1">
    <location>
        <begin position="6"/>
        <end position="25"/>
    </location>
</feature>
<keyword evidence="1" id="KW-0812">Transmembrane</keyword>
<reference evidence="2" key="1">
    <citation type="journal article" date="2012" name="Nature">
        <title>The tomato genome sequence provides insights into fleshy fruit evolution.</title>
        <authorList>
            <consortium name="Tomato Genome Consortium"/>
        </authorList>
    </citation>
    <scope>NUCLEOTIDE SEQUENCE [LARGE SCALE GENOMIC DNA]</scope>
    <source>
        <strain evidence="2">cv. Heinz 1706</strain>
    </source>
</reference>
<evidence type="ECO:0000313" key="3">
    <source>
        <dbReference type="Proteomes" id="UP000004994"/>
    </source>
</evidence>
<sequence length="102" mass="11545">MAAKNYSNIIFATSYCVIFILFLFLSMQTSEATRNLQHKEDQDFMGKDNLLLPSLQWRPVRSPKSNPGTNVPTNIASQVSERNFVGRKELIAHPPSLSNSFQ</sequence>
<organism evidence="2">
    <name type="scientific">Solanum lycopersicum</name>
    <name type="common">Tomato</name>
    <name type="synonym">Lycopersicon esculentum</name>
    <dbReference type="NCBI Taxonomy" id="4081"/>
    <lineage>
        <taxon>Eukaryota</taxon>
        <taxon>Viridiplantae</taxon>
        <taxon>Streptophyta</taxon>
        <taxon>Embryophyta</taxon>
        <taxon>Tracheophyta</taxon>
        <taxon>Spermatophyta</taxon>
        <taxon>Magnoliopsida</taxon>
        <taxon>eudicotyledons</taxon>
        <taxon>Gunneridae</taxon>
        <taxon>Pentapetalae</taxon>
        <taxon>asterids</taxon>
        <taxon>lamiids</taxon>
        <taxon>Solanales</taxon>
        <taxon>Solanaceae</taxon>
        <taxon>Solanoideae</taxon>
        <taxon>Solaneae</taxon>
        <taxon>Solanum</taxon>
        <taxon>Solanum subgen. Lycopersicon</taxon>
    </lineage>
</organism>
<dbReference type="AlphaFoldDB" id="A0A3Q7GSG5"/>
<proteinExistence type="predicted"/>
<name>A0A3Q7GSG5_SOLLC</name>
<keyword evidence="1" id="KW-0472">Membrane</keyword>
<dbReference type="EnsemblPlants" id="Solyc06g008540.1.1">
    <property type="protein sequence ID" value="Solyc06g008540.1.1.1"/>
    <property type="gene ID" value="Solyc06g008540.1"/>
</dbReference>
<evidence type="ECO:0000313" key="2">
    <source>
        <dbReference type="EnsemblPlants" id="Solyc06g008540.1.1.1"/>
    </source>
</evidence>